<dbReference type="InterPro" id="IPR038076">
    <property type="entry name" value="MgtE_N_sf"/>
</dbReference>
<keyword evidence="5 9" id="KW-0460">Magnesium</keyword>
<dbReference type="GO" id="GO:0005886">
    <property type="term" value="C:plasma membrane"/>
    <property type="evidence" value="ECO:0007669"/>
    <property type="project" value="UniProtKB-SubCell"/>
</dbReference>
<organism evidence="11 12">
    <name type="scientific">Candidatus Kapaibacterium thiocyanatum</name>
    <dbReference type="NCBI Taxonomy" id="1895771"/>
    <lineage>
        <taxon>Bacteria</taxon>
        <taxon>Pseudomonadati</taxon>
        <taxon>Candidatus Kapaibacteriota</taxon>
        <taxon>Candidatus Kapaibacteriia</taxon>
        <taxon>Candidatus Kapaibacteriales</taxon>
        <taxon>Candidatus Kapaibacteriaceae</taxon>
        <taxon>Candidatus Kapaibacterium</taxon>
    </lineage>
</organism>
<dbReference type="Gene3D" id="1.10.357.20">
    <property type="entry name" value="SLC41 divalent cation transporters, integral membrane domain"/>
    <property type="match status" value="1"/>
</dbReference>
<dbReference type="SMART" id="SM00116">
    <property type="entry name" value="CBS"/>
    <property type="match status" value="1"/>
</dbReference>
<keyword evidence="7 9" id="KW-0472">Membrane</keyword>
<keyword evidence="8" id="KW-0129">CBS domain</keyword>
<comment type="function">
    <text evidence="9">Acts as a magnesium transporter.</text>
</comment>
<dbReference type="InterPro" id="IPR000644">
    <property type="entry name" value="CBS_dom"/>
</dbReference>
<dbReference type="SUPFAM" id="SSF54631">
    <property type="entry name" value="CBS-domain pair"/>
    <property type="match status" value="1"/>
</dbReference>
<evidence type="ECO:0000256" key="3">
    <source>
        <dbReference type="ARBA" id="ARBA00022448"/>
    </source>
</evidence>
<dbReference type="SUPFAM" id="SSF158791">
    <property type="entry name" value="MgtE N-terminal domain-like"/>
    <property type="match status" value="1"/>
</dbReference>
<accession>A0A1M3L354</accession>
<keyword evidence="6 9" id="KW-1133">Transmembrane helix</keyword>
<comment type="subunit">
    <text evidence="9">Homodimer.</text>
</comment>
<keyword evidence="9" id="KW-1003">Cell membrane</keyword>
<dbReference type="InterPro" id="IPR006668">
    <property type="entry name" value="Mg_transptr_MgtE_intracell_dom"/>
</dbReference>
<dbReference type="NCBIfam" id="TIGR00400">
    <property type="entry name" value="mgtE"/>
    <property type="match status" value="1"/>
</dbReference>
<keyword evidence="9" id="KW-0479">Metal-binding</keyword>
<dbReference type="PROSITE" id="PS51371">
    <property type="entry name" value="CBS"/>
    <property type="match status" value="1"/>
</dbReference>
<evidence type="ECO:0000256" key="1">
    <source>
        <dbReference type="ARBA" id="ARBA00004141"/>
    </source>
</evidence>
<dbReference type="Proteomes" id="UP000184233">
    <property type="component" value="Unassembled WGS sequence"/>
</dbReference>
<dbReference type="InterPro" id="IPR006669">
    <property type="entry name" value="MgtE_transporter"/>
</dbReference>
<feature type="domain" description="CBS" evidence="10">
    <location>
        <begin position="199"/>
        <end position="256"/>
    </location>
</feature>
<dbReference type="SUPFAM" id="SSF161093">
    <property type="entry name" value="MgtE membrane domain-like"/>
    <property type="match status" value="1"/>
</dbReference>
<evidence type="ECO:0000256" key="6">
    <source>
        <dbReference type="ARBA" id="ARBA00022989"/>
    </source>
</evidence>
<evidence type="ECO:0000256" key="8">
    <source>
        <dbReference type="PROSITE-ProRule" id="PRU00703"/>
    </source>
</evidence>
<comment type="subcellular location">
    <subcellularLocation>
        <location evidence="9">Cell membrane</location>
        <topology evidence="9">Multi-pass membrane protein</topology>
    </subcellularLocation>
    <subcellularLocation>
        <location evidence="1">Membrane</location>
        <topology evidence="1">Multi-pass membrane protein</topology>
    </subcellularLocation>
</comment>
<keyword evidence="3 9" id="KW-0813">Transport</keyword>
<comment type="caution">
    <text evidence="9">Lacks conserved residue(s) required for the propagation of feature annotation.</text>
</comment>
<dbReference type="InterPro" id="IPR006667">
    <property type="entry name" value="SLC41_membr_dom"/>
</dbReference>
<gene>
    <name evidence="11" type="ORF">BGO89_05875</name>
</gene>
<evidence type="ECO:0000313" key="12">
    <source>
        <dbReference type="Proteomes" id="UP000184233"/>
    </source>
</evidence>
<dbReference type="GO" id="GO:0046872">
    <property type="term" value="F:metal ion binding"/>
    <property type="evidence" value="ECO:0007669"/>
    <property type="project" value="UniProtKB-KW"/>
</dbReference>
<keyword evidence="4 9" id="KW-0812">Transmembrane</keyword>
<protein>
    <recommendedName>
        <fullName evidence="9">Magnesium transporter MgtE</fullName>
    </recommendedName>
</protein>
<evidence type="ECO:0000256" key="5">
    <source>
        <dbReference type="ARBA" id="ARBA00022842"/>
    </source>
</evidence>
<evidence type="ECO:0000313" key="11">
    <source>
        <dbReference type="EMBL" id="OJX59739.1"/>
    </source>
</evidence>
<feature type="transmembrane region" description="Helical" evidence="9">
    <location>
        <begin position="285"/>
        <end position="307"/>
    </location>
</feature>
<name>A0A1M3L354_9BACT</name>
<dbReference type="EMBL" id="MKVH01000009">
    <property type="protein sequence ID" value="OJX59739.1"/>
    <property type="molecule type" value="Genomic_DNA"/>
</dbReference>
<dbReference type="AlphaFoldDB" id="A0A1M3L354"/>
<dbReference type="SMART" id="SM00924">
    <property type="entry name" value="MgtE_N"/>
    <property type="match status" value="1"/>
</dbReference>
<dbReference type="PANTHER" id="PTHR43773:SF1">
    <property type="entry name" value="MAGNESIUM TRANSPORTER MGTE"/>
    <property type="match status" value="1"/>
</dbReference>
<evidence type="ECO:0000256" key="4">
    <source>
        <dbReference type="ARBA" id="ARBA00022692"/>
    </source>
</evidence>
<reference evidence="11 12" key="1">
    <citation type="submission" date="2016-09" db="EMBL/GenBank/DDBJ databases">
        <title>Genome-resolved meta-omics ties microbial dynamics to process performance in biotechnology for thiocyanate degradation.</title>
        <authorList>
            <person name="Kantor R.S."/>
            <person name="Huddy R.J."/>
            <person name="Iyer R."/>
            <person name="Thomas B.C."/>
            <person name="Brown C.T."/>
            <person name="Anantharaman K."/>
            <person name="Tringe S."/>
            <person name="Hettich R.L."/>
            <person name="Harrison S.T."/>
            <person name="Banfield J.F."/>
        </authorList>
    </citation>
    <scope>NUCLEOTIDE SEQUENCE [LARGE SCALE GENOMIC DNA]</scope>
    <source>
        <strain evidence="11">59-99</strain>
    </source>
</reference>
<feature type="transmembrane region" description="Helical" evidence="9">
    <location>
        <begin position="430"/>
        <end position="457"/>
    </location>
</feature>
<sequence>MYGNLITPEIEELIAVRDFETIREVFADWDAIDLADLISELREESRVVVFRLLPKDVASDTFSYCDFDTQQDLLHDMAKEEVASVLNEMSPDDRTQLFEDLPGNVVSELINTLSAEERSIALALLNYPEDSVGRLMTPDYVIVKKHWTVQQALDHIRNYGKDSETLNMLYVTEHGTLIDEIHIREILLSRPESLIEDLMDEKCPSLLATDDQETAVQAFKKLDRFALPVIDSDGKLLGIVTLDDVLDVAEAQATEEMQKFGGVEALEEPYISVPLMELVRKRATWLVVLFLGGFLTATALSVFQATIERAVMLALFLPLIISSGGNSGSQAATLIVRALALGEVTLSDWWRIMRRELAAGLLLGILLGFLGFLRIMIGAWMDGTTSPTTWMLALVVCLSLVGIVLAGTIAGSMLPLLMKRLGFDPAASSAPFVATFSDVTGIIIYFSIATLLLGGYLL</sequence>
<evidence type="ECO:0000256" key="9">
    <source>
        <dbReference type="RuleBase" id="RU362011"/>
    </source>
</evidence>
<dbReference type="GO" id="GO:0015095">
    <property type="term" value="F:magnesium ion transmembrane transporter activity"/>
    <property type="evidence" value="ECO:0007669"/>
    <property type="project" value="UniProtKB-UniRule"/>
</dbReference>
<evidence type="ECO:0000256" key="2">
    <source>
        <dbReference type="ARBA" id="ARBA00009749"/>
    </source>
</evidence>
<dbReference type="InterPro" id="IPR046342">
    <property type="entry name" value="CBS_dom_sf"/>
</dbReference>
<dbReference type="CDD" id="cd04606">
    <property type="entry name" value="CBS_pair_Mg_transporter"/>
    <property type="match status" value="1"/>
</dbReference>
<dbReference type="Pfam" id="PF00571">
    <property type="entry name" value="CBS"/>
    <property type="match status" value="2"/>
</dbReference>
<comment type="caution">
    <text evidence="11">The sequence shown here is derived from an EMBL/GenBank/DDBJ whole genome shotgun (WGS) entry which is preliminary data.</text>
</comment>
<feature type="transmembrane region" description="Helical" evidence="9">
    <location>
        <begin position="389"/>
        <end position="418"/>
    </location>
</feature>
<dbReference type="PANTHER" id="PTHR43773">
    <property type="entry name" value="MAGNESIUM TRANSPORTER MGTE"/>
    <property type="match status" value="1"/>
</dbReference>
<proteinExistence type="inferred from homology"/>
<dbReference type="Pfam" id="PF01769">
    <property type="entry name" value="MgtE"/>
    <property type="match status" value="1"/>
</dbReference>
<evidence type="ECO:0000259" key="10">
    <source>
        <dbReference type="PROSITE" id="PS51371"/>
    </source>
</evidence>
<dbReference type="Pfam" id="PF03448">
    <property type="entry name" value="MgtE_N"/>
    <property type="match status" value="1"/>
</dbReference>
<dbReference type="STRING" id="1895771.BGO89_05875"/>
<dbReference type="Gene3D" id="1.25.60.10">
    <property type="entry name" value="MgtE N-terminal domain-like"/>
    <property type="match status" value="1"/>
</dbReference>
<evidence type="ECO:0000256" key="7">
    <source>
        <dbReference type="ARBA" id="ARBA00023136"/>
    </source>
</evidence>
<dbReference type="Gene3D" id="3.10.580.10">
    <property type="entry name" value="CBS-domain"/>
    <property type="match status" value="1"/>
</dbReference>
<dbReference type="InterPro" id="IPR036739">
    <property type="entry name" value="SLC41_membr_dom_sf"/>
</dbReference>
<feature type="transmembrane region" description="Helical" evidence="9">
    <location>
        <begin position="357"/>
        <end position="377"/>
    </location>
</feature>
<comment type="similarity">
    <text evidence="2 9">Belongs to the SLC41A transporter family.</text>
</comment>